<sequence>MNNLATTLRENSDYPINFSKDQSYTNKCRHHDSISLKSFGNTTIIVNNTKIGNDGQFDVKIEEIMINSKSDIMTFSVLRDRSTDIYHDCQGKILPNGNNFQPSPFTIKSSTKFDFMHGKVECSLKTNLHKGNICVLDDASTSICWTDKLQKSAENRADYNVSIGRKNRILNQVQVKTQYRAFVLE</sequence>
<proteinExistence type="predicted"/>
<keyword evidence="2" id="KW-1185">Reference proteome</keyword>
<reference evidence="1 2" key="1">
    <citation type="submission" date="2024-04" db="EMBL/GenBank/DDBJ databases">
        <title>Tritrichomonas musculus Genome.</title>
        <authorList>
            <person name="Alves-Ferreira E."/>
            <person name="Grigg M."/>
            <person name="Lorenzi H."/>
            <person name="Galac M."/>
        </authorList>
    </citation>
    <scope>NUCLEOTIDE SEQUENCE [LARGE SCALE GENOMIC DNA]</scope>
    <source>
        <strain evidence="1 2">EAF2021</strain>
    </source>
</reference>
<name>A0ABR2L0P6_9EUKA</name>
<accession>A0ABR2L0P6</accession>
<organism evidence="1 2">
    <name type="scientific">Tritrichomonas musculus</name>
    <dbReference type="NCBI Taxonomy" id="1915356"/>
    <lineage>
        <taxon>Eukaryota</taxon>
        <taxon>Metamonada</taxon>
        <taxon>Parabasalia</taxon>
        <taxon>Tritrichomonadida</taxon>
        <taxon>Tritrichomonadidae</taxon>
        <taxon>Tritrichomonas</taxon>
    </lineage>
</organism>
<evidence type="ECO:0000313" key="2">
    <source>
        <dbReference type="Proteomes" id="UP001470230"/>
    </source>
</evidence>
<evidence type="ECO:0000313" key="1">
    <source>
        <dbReference type="EMBL" id="KAK8896936.1"/>
    </source>
</evidence>
<protein>
    <submittedName>
        <fullName evidence="1">Uncharacterized protein</fullName>
    </submittedName>
</protein>
<dbReference type="Proteomes" id="UP001470230">
    <property type="component" value="Unassembled WGS sequence"/>
</dbReference>
<gene>
    <name evidence="1" type="ORF">M9Y10_014863</name>
</gene>
<comment type="caution">
    <text evidence="1">The sequence shown here is derived from an EMBL/GenBank/DDBJ whole genome shotgun (WGS) entry which is preliminary data.</text>
</comment>
<dbReference type="EMBL" id="JAPFFF010000002">
    <property type="protein sequence ID" value="KAK8896936.1"/>
    <property type="molecule type" value="Genomic_DNA"/>
</dbReference>